<evidence type="ECO:0008006" key="3">
    <source>
        <dbReference type="Google" id="ProtNLM"/>
    </source>
</evidence>
<dbReference type="InterPro" id="IPR036682">
    <property type="entry name" value="OS_D_A10/PebIII_sf"/>
</dbReference>
<gene>
    <name evidence="1" type="ORF">CHILSU_LOCUS4445</name>
</gene>
<keyword evidence="2" id="KW-1185">Reference proteome</keyword>
<evidence type="ECO:0000313" key="1">
    <source>
        <dbReference type="EMBL" id="CAH0401226.1"/>
    </source>
</evidence>
<organism evidence="1 2">
    <name type="scientific">Chilo suppressalis</name>
    <name type="common">Asiatic rice borer moth</name>
    <dbReference type="NCBI Taxonomy" id="168631"/>
    <lineage>
        <taxon>Eukaryota</taxon>
        <taxon>Metazoa</taxon>
        <taxon>Ecdysozoa</taxon>
        <taxon>Arthropoda</taxon>
        <taxon>Hexapoda</taxon>
        <taxon>Insecta</taxon>
        <taxon>Pterygota</taxon>
        <taxon>Neoptera</taxon>
        <taxon>Endopterygota</taxon>
        <taxon>Lepidoptera</taxon>
        <taxon>Glossata</taxon>
        <taxon>Ditrysia</taxon>
        <taxon>Pyraloidea</taxon>
        <taxon>Crambidae</taxon>
        <taxon>Crambinae</taxon>
        <taxon>Chilo</taxon>
    </lineage>
</organism>
<dbReference type="Proteomes" id="UP001153292">
    <property type="component" value="Chromosome 19"/>
</dbReference>
<dbReference type="SUPFAM" id="SSF100910">
    <property type="entry name" value="Chemosensory protein Csp2"/>
    <property type="match status" value="1"/>
</dbReference>
<accession>A0ABN8B3F1</accession>
<dbReference type="InterPro" id="IPR005055">
    <property type="entry name" value="A10/PebIII"/>
</dbReference>
<dbReference type="PANTHER" id="PTHR11257">
    <property type="entry name" value="CHEMOSENSORY PROTEIN-RELATED"/>
    <property type="match status" value="1"/>
</dbReference>
<proteinExistence type="predicted"/>
<dbReference type="PANTHER" id="PTHR11257:SF13">
    <property type="entry name" value="GEO07322P1"/>
    <property type="match status" value="1"/>
</dbReference>
<protein>
    <recommendedName>
        <fullName evidence="3">Chemosensory protein</fullName>
    </recommendedName>
</protein>
<sequence length="131" mass="15194">MALTLVAGEFYDAKYDDFDIEPLLENDRILQGYTKCFLDEGPCTPEAKDFKSKLLLSQILTVKQPLNNLEVIPEALETSCGKCSPKQRILIKKVIRAMMEKHPDSWNKLVDKYDKDKKFRATFNKFIEEED</sequence>
<evidence type="ECO:0000313" key="2">
    <source>
        <dbReference type="Proteomes" id="UP001153292"/>
    </source>
</evidence>
<dbReference type="Gene3D" id="1.10.2080.10">
    <property type="entry name" value="Insect odorant-binding protein A10/Ejaculatory bulb-specific protein 3"/>
    <property type="match status" value="1"/>
</dbReference>
<reference evidence="1" key="1">
    <citation type="submission" date="2021-12" db="EMBL/GenBank/DDBJ databases">
        <authorList>
            <person name="King R."/>
        </authorList>
    </citation>
    <scope>NUCLEOTIDE SEQUENCE</scope>
</reference>
<dbReference type="Pfam" id="PF03392">
    <property type="entry name" value="OS-D"/>
    <property type="match status" value="2"/>
</dbReference>
<dbReference type="EMBL" id="OU963912">
    <property type="protein sequence ID" value="CAH0401226.1"/>
    <property type="molecule type" value="Genomic_DNA"/>
</dbReference>
<name>A0ABN8B3F1_CHISP</name>